<dbReference type="EMBL" id="PKGU01000001">
    <property type="protein sequence ID" value="PKZ15880.1"/>
    <property type="molecule type" value="Genomic_DNA"/>
</dbReference>
<evidence type="ECO:0000256" key="3">
    <source>
        <dbReference type="ARBA" id="ARBA00023163"/>
    </source>
</evidence>
<evidence type="ECO:0000256" key="1">
    <source>
        <dbReference type="ARBA" id="ARBA00023015"/>
    </source>
</evidence>
<evidence type="ECO:0000313" key="6">
    <source>
        <dbReference type="Proteomes" id="UP000242263"/>
    </source>
</evidence>
<dbReference type="Pfam" id="PF13377">
    <property type="entry name" value="Peripla_BP_3"/>
    <property type="match status" value="1"/>
</dbReference>
<dbReference type="InterPro" id="IPR000843">
    <property type="entry name" value="HTH_LacI"/>
</dbReference>
<keyword evidence="3" id="KW-0804">Transcription</keyword>
<reference evidence="5 6" key="1">
    <citation type="submission" date="2017-12" db="EMBL/GenBank/DDBJ databases">
        <title>Phylogenetic diversity of female urinary microbiome.</title>
        <authorList>
            <person name="Thomas-White K."/>
            <person name="Wolfe A.J."/>
        </authorList>
    </citation>
    <scope>NUCLEOTIDE SEQUENCE [LARGE SCALE GENOMIC DNA]</scope>
    <source>
        <strain evidence="5 6">UMB0064</strain>
    </source>
</reference>
<dbReference type="InterPro" id="IPR028082">
    <property type="entry name" value="Peripla_BP_I"/>
</dbReference>
<dbReference type="CDD" id="cd01392">
    <property type="entry name" value="HTH_LacI"/>
    <property type="match status" value="1"/>
</dbReference>
<organism evidence="5 6">
    <name type="scientific">Alloscardovia omnicolens</name>
    <dbReference type="NCBI Taxonomy" id="419015"/>
    <lineage>
        <taxon>Bacteria</taxon>
        <taxon>Bacillati</taxon>
        <taxon>Actinomycetota</taxon>
        <taxon>Actinomycetes</taxon>
        <taxon>Bifidobacteriales</taxon>
        <taxon>Bifidobacteriaceae</taxon>
        <taxon>Alloscardovia</taxon>
    </lineage>
</organism>
<keyword evidence="2" id="KW-0238">DNA-binding</keyword>
<accession>A0A2I1J783</accession>
<evidence type="ECO:0000313" key="5">
    <source>
        <dbReference type="EMBL" id="PKZ15880.1"/>
    </source>
</evidence>
<dbReference type="AlphaFoldDB" id="A0A2I1J783"/>
<comment type="caution">
    <text evidence="5">The sequence shown here is derived from an EMBL/GenBank/DDBJ whole genome shotgun (WGS) entry which is preliminary data.</text>
</comment>
<dbReference type="GeneID" id="35869080"/>
<dbReference type="GO" id="GO:0003700">
    <property type="term" value="F:DNA-binding transcription factor activity"/>
    <property type="evidence" value="ECO:0007669"/>
    <property type="project" value="TreeGrafter"/>
</dbReference>
<dbReference type="RefSeq" id="WP_021618222.1">
    <property type="nucleotide sequence ID" value="NZ_CAMYCS010000001.1"/>
</dbReference>
<protein>
    <submittedName>
        <fullName evidence="5">LacI family transcriptional regulator</fullName>
    </submittedName>
</protein>
<sequence length="339" mass="37192">MGHTIQDVAEAAGVSTSTVSRAFTRPDLVSAKTRDRILSIAAQMHFSLSRSAAALKSGKSLRIALLMSGKMNLWFISSVFEGLNEIFHEAGYDVSVFQIGSIDERKEFFQTLPVRRNADAVIVSSFSIDRDEVGQLNSIGVPVIGINADNSEELGFTAAINIDDIHGSEIAARHLIQLGHKEIVYVSTHREVSLHFSVQNRTDSFMNYCKDHGVRIRSIACEISENGQYNISDVASQVLAMDPLPTAIACQEDGIAIPLQFLLERSGIHIPHDVSIMGFDDASYSADLGLTTIRQNPVDMARKAARMALELIDSKEIDETFVVEKAELIVRSSTSRPRA</sequence>
<dbReference type="CDD" id="cd06267">
    <property type="entry name" value="PBP1_LacI_sugar_binding-like"/>
    <property type="match status" value="1"/>
</dbReference>
<dbReference type="PANTHER" id="PTHR30146">
    <property type="entry name" value="LACI-RELATED TRANSCRIPTIONAL REPRESSOR"/>
    <property type="match status" value="1"/>
</dbReference>
<proteinExistence type="predicted"/>
<evidence type="ECO:0000259" key="4">
    <source>
        <dbReference type="PROSITE" id="PS50932"/>
    </source>
</evidence>
<dbReference type="InterPro" id="IPR010982">
    <property type="entry name" value="Lambda_DNA-bd_dom_sf"/>
</dbReference>
<dbReference type="SMART" id="SM00354">
    <property type="entry name" value="HTH_LACI"/>
    <property type="match status" value="1"/>
</dbReference>
<dbReference type="Proteomes" id="UP000242263">
    <property type="component" value="Unassembled WGS sequence"/>
</dbReference>
<feature type="domain" description="HTH lacI-type" evidence="4">
    <location>
        <begin position="4"/>
        <end position="57"/>
    </location>
</feature>
<gene>
    <name evidence="5" type="ORF">CYJ32_00035</name>
</gene>
<dbReference type="PROSITE" id="PS50932">
    <property type="entry name" value="HTH_LACI_2"/>
    <property type="match status" value="1"/>
</dbReference>
<dbReference type="PANTHER" id="PTHR30146:SF109">
    <property type="entry name" value="HTH-TYPE TRANSCRIPTIONAL REGULATOR GALS"/>
    <property type="match status" value="1"/>
</dbReference>
<dbReference type="InterPro" id="IPR046335">
    <property type="entry name" value="LacI/GalR-like_sensor"/>
</dbReference>
<keyword evidence="1" id="KW-0805">Transcription regulation</keyword>
<dbReference type="SUPFAM" id="SSF53822">
    <property type="entry name" value="Periplasmic binding protein-like I"/>
    <property type="match status" value="1"/>
</dbReference>
<dbReference type="Pfam" id="PF00356">
    <property type="entry name" value="LacI"/>
    <property type="match status" value="1"/>
</dbReference>
<dbReference type="Gene3D" id="1.10.260.40">
    <property type="entry name" value="lambda repressor-like DNA-binding domains"/>
    <property type="match status" value="1"/>
</dbReference>
<dbReference type="GO" id="GO:0000976">
    <property type="term" value="F:transcription cis-regulatory region binding"/>
    <property type="evidence" value="ECO:0007669"/>
    <property type="project" value="TreeGrafter"/>
</dbReference>
<name>A0A2I1J783_9BIFI</name>
<dbReference type="SUPFAM" id="SSF47413">
    <property type="entry name" value="lambda repressor-like DNA-binding domains"/>
    <property type="match status" value="1"/>
</dbReference>
<dbReference type="Gene3D" id="3.40.50.2300">
    <property type="match status" value="2"/>
</dbReference>
<evidence type="ECO:0000256" key="2">
    <source>
        <dbReference type="ARBA" id="ARBA00023125"/>
    </source>
</evidence>